<evidence type="ECO:0000313" key="1">
    <source>
        <dbReference type="EMBL" id="KRM02873.1"/>
    </source>
</evidence>
<keyword evidence="2" id="KW-1185">Reference proteome</keyword>
<organism evidence="1 2">
    <name type="scientific">Limosilactobacillus gastricus DSM 16045</name>
    <dbReference type="NCBI Taxonomy" id="1423749"/>
    <lineage>
        <taxon>Bacteria</taxon>
        <taxon>Bacillati</taxon>
        <taxon>Bacillota</taxon>
        <taxon>Bacilli</taxon>
        <taxon>Lactobacillales</taxon>
        <taxon>Lactobacillaceae</taxon>
        <taxon>Limosilactobacillus</taxon>
    </lineage>
</organism>
<dbReference type="PATRIC" id="fig|1423749.3.peg.1623"/>
<gene>
    <name evidence="1" type="ORF">FC60_GL001570</name>
</gene>
<protein>
    <recommendedName>
        <fullName evidence="3">Dithiol-disulfide isomerase</fullName>
    </recommendedName>
</protein>
<dbReference type="AlphaFoldDB" id="A0A0R1VI57"/>
<name>A0A0R1VI57_9LACO</name>
<dbReference type="Proteomes" id="UP000051739">
    <property type="component" value="Unassembled WGS sequence"/>
</dbReference>
<dbReference type="Pfam" id="PF13743">
    <property type="entry name" value="Thioredoxin_5"/>
    <property type="match status" value="1"/>
</dbReference>
<evidence type="ECO:0008006" key="3">
    <source>
        <dbReference type="Google" id="ProtNLM"/>
    </source>
</evidence>
<comment type="caution">
    <text evidence="1">The sequence shown here is derived from an EMBL/GenBank/DDBJ whole genome shotgun (WGS) entry which is preliminary data.</text>
</comment>
<sequence>MTYQKNFTPTKICYQVIPLINQETINRALADLHRTPSMKNQQAINILMNQITLDYQASLLQGKKRGIKFLCKLQSTIIHDQQPYSQQLVAEAINDVKLDPEQFYLDRKSKLVQQAIQQMNLLVHEFKIQEPTSAVLIDSQNEQYASFISDFSIQKLSQLLNQPNTLKLIPAPRT</sequence>
<evidence type="ECO:0000313" key="2">
    <source>
        <dbReference type="Proteomes" id="UP000051739"/>
    </source>
</evidence>
<dbReference type="EMBL" id="AZFN01000006">
    <property type="protein sequence ID" value="KRM02873.1"/>
    <property type="molecule type" value="Genomic_DNA"/>
</dbReference>
<accession>A0A0R1VI57</accession>
<reference evidence="1 2" key="1">
    <citation type="journal article" date="2015" name="Genome Announc.">
        <title>Expanding the biotechnology potential of lactobacilli through comparative genomics of 213 strains and associated genera.</title>
        <authorList>
            <person name="Sun Z."/>
            <person name="Harris H.M."/>
            <person name="McCann A."/>
            <person name="Guo C."/>
            <person name="Argimon S."/>
            <person name="Zhang W."/>
            <person name="Yang X."/>
            <person name="Jeffery I.B."/>
            <person name="Cooney J.C."/>
            <person name="Kagawa T.F."/>
            <person name="Liu W."/>
            <person name="Song Y."/>
            <person name="Salvetti E."/>
            <person name="Wrobel A."/>
            <person name="Rasinkangas P."/>
            <person name="Parkhill J."/>
            <person name="Rea M.C."/>
            <person name="O'Sullivan O."/>
            <person name="Ritari J."/>
            <person name="Douillard F.P."/>
            <person name="Paul Ross R."/>
            <person name="Yang R."/>
            <person name="Briner A.E."/>
            <person name="Felis G.E."/>
            <person name="de Vos W.M."/>
            <person name="Barrangou R."/>
            <person name="Klaenhammer T.R."/>
            <person name="Caufield P.W."/>
            <person name="Cui Y."/>
            <person name="Zhang H."/>
            <person name="O'Toole P.W."/>
        </authorList>
    </citation>
    <scope>NUCLEOTIDE SEQUENCE [LARGE SCALE GENOMIC DNA]</scope>
    <source>
        <strain evidence="1 2">DSM 16045</strain>
    </source>
</reference>
<proteinExistence type="predicted"/>